<keyword evidence="2" id="KW-1185">Reference proteome</keyword>
<evidence type="ECO:0000313" key="2">
    <source>
        <dbReference type="Proteomes" id="UP000297318"/>
    </source>
</evidence>
<dbReference type="OrthoDB" id="9799818at2"/>
<reference evidence="1 2" key="1">
    <citation type="submission" date="2018-11" db="EMBL/GenBank/DDBJ databases">
        <title>Complete genome sequencing of the Actinobacteria Serinibacter sp. K3-2.</title>
        <authorList>
            <person name="Rakitin A.L."/>
            <person name="Beletsky A.V."/>
            <person name="Mardanov A.V."/>
            <person name="Ravin N.V."/>
            <person name="Gromova A.S."/>
            <person name="Filippova S.N."/>
            <person name="Gal'Chenko V.F."/>
        </authorList>
    </citation>
    <scope>NUCLEOTIDE SEQUENCE [LARGE SCALE GENOMIC DNA]</scope>
    <source>
        <strain evidence="1 2">K3-2</strain>
    </source>
</reference>
<dbReference type="EMBL" id="RHPJ01000005">
    <property type="protein sequence ID" value="TGO03961.1"/>
    <property type="molecule type" value="Genomic_DNA"/>
</dbReference>
<accession>A0A4Z1E2U5</accession>
<gene>
    <name evidence="1" type="ORF">SERN_2973</name>
</gene>
<name>A0A4Z1E2U5_9MICO</name>
<dbReference type="PANTHER" id="PTHR43431:SF7">
    <property type="entry name" value="OXIDOREDUCTASE, SHORT CHAIN DEHYDROGENASE_REDUCTASE FAMILY (AFU_ORTHOLOGUE AFUA_5G14000)"/>
    <property type="match status" value="1"/>
</dbReference>
<sequence length="224" mass="23556">MPTIAIIGAGPGVGSAVATHFGREGYAVALISRDQVKLDALVAELGDAGITARGYAADVLERPLLRRVLEQAATDLGPIEVLQYSPIPSRAYLTPVLETTETTFAEALAFSALAPIAAVETVLPGMREAGRGTIVFVNGGTSVQPRADFAGTSVAFAAESAYAQILHDAAAPHGVHVTQLVIPGAIRSDDEEFGPAGIARTIWRLHTERGELRHLLMPLEDGRE</sequence>
<evidence type="ECO:0000313" key="1">
    <source>
        <dbReference type="EMBL" id="TGO03961.1"/>
    </source>
</evidence>
<dbReference type="InterPro" id="IPR002347">
    <property type="entry name" value="SDR_fam"/>
</dbReference>
<dbReference type="AlphaFoldDB" id="A0A4Z1E2U5"/>
<dbReference type="RefSeq" id="WP_135850971.1">
    <property type="nucleotide sequence ID" value="NZ_RHPJ01000005.1"/>
</dbReference>
<dbReference type="SUPFAM" id="SSF51735">
    <property type="entry name" value="NAD(P)-binding Rossmann-fold domains"/>
    <property type="match status" value="1"/>
</dbReference>
<dbReference type="InterPro" id="IPR036291">
    <property type="entry name" value="NAD(P)-bd_dom_sf"/>
</dbReference>
<dbReference type="PANTHER" id="PTHR43431">
    <property type="entry name" value="OXIDOREDUCTASE, SHORT CHAIN DEHYDROGENASE/REDUCTASE FAMILY (AFU_ORTHOLOGUE AFUA_5G14000)"/>
    <property type="match status" value="1"/>
</dbReference>
<comment type="caution">
    <text evidence="1">The sequence shown here is derived from an EMBL/GenBank/DDBJ whole genome shotgun (WGS) entry which is preliminary data.</text>
</comment>
<dbReference type="Pfam" id="PF00106">
    <property type="entry name" value="adh_short"/>
    <property type="match status" value="1"/>
</dbReference>
<dbReference type="Proteomes" id="UP000297318">
    <property type="component" value="Unassembled WGS sequence"/>
</dbReference>
<dbReference type="Gene3D" id="3.40.50.720">
    <property type="entry name" value="NAD(P)-binding Rossmann-like Domain"/>
    <property type="match status" value="1"/>
</dbReference>
<organism evidence="1 2">
    <name type="scientific">Serinibacter arcticus</name>
    <dbReference type="NCBI Taxonomy" id="1655435"/>
    <lineage>
        <taxon>Bacteria</taxon>
        <taxon>Bacillati</taxon>
        <taxon>Actinomycetota</taxon>
        <taxon>Actinomycetes</taxon>
        <taxon>Micrococcales</taxon>
        <taxon>Beutenbergiaceae</taxon>
        <taxon>Serinibacter</taxon>
    </lineage>
</organism>
<protein>
    <submittedName>
        <fullName evidence="1">Putative short chain dehydrogenase</fullName>
    </submittedName>
</protein>
<proteinExistence type="predicted"/>